<protein>
    <submittedName>
        <fullName evidence="1">Uncharacterized protein</fullName>
    </submittedName>
</protein>
<proteinExistence type="predicted"/>
<reference evidence="1 2" key="1">
    <citation type="submission" date="2014-07" db="EMBL/GenBank/DDBJ databases">
        <title>Genome Sequence of Rhodococcus opacus Strain R7, a Biodegrader of Mono- and Polycyclic Aromatic Hydrocarbons.</title>
        <authorList>
            <person name="Di Gennaro P."/>
            <person name="Zampolli J."/>
            <person name="Presti I."/>
            <person name="Cappelletti M."/>
            <person name="D'Ursi P."/>
            <person name="Orro A."/>
            <person name="Mezzelani A."/>
            <person name="Milanesi L."/>
        </authorList>
    </citation>
    <scope>NUCLEOTIDE SEQUENCE [LARGE SCALE GENOMIC DNA]</scope>
    <source>
        <strain evidence="1 2">R7</strain>
    </source>
</reference>
<accession>A0A076EQK5</accession>
<sequence length="126" mass="13131">MAPDALFTNYLDGPTGRARAVRVVSTGVFTRDATLIVQPLWQWPTSHVRISALGRLWAAVGAIADVIARSVTDTHSAPSAAAATTGALVGSCLVPPTTGEDVGATNRCSAIRAVTQALSTKFLFDH</sequence>
<gene>
    <name evidence="1" type="ORF">EP51_14295</name>
</gene>
<organism evidence="1 2">
    <name type="scientific">Rhodococcus opacus</name>
    <name type="common">Nocardia opaca</name>
    <dbReference type="NCBI Taxonomy" id="37919"/>
    <lineage>
        <taxon>Bacteria</taxon>
        <taxon>Bacillati</taxon>
        <taxon>Actinomycetota</taxon>
        <taxon>Actinomycetes</taxon>
        <taxon>Mycobacteriales</taxon>
        <taxon>Nocardiaceae</taxon>
        <taxon>Rhodococcus</taxon>
    </lineage>
</organism>
<dbReference type="AlphaFoldDB" id="A0A076EQK5"/>
<dbReference type="EMBL" id="CP008947">
    <property type="protein sequence ID" value="AII05714.1"/>
    <property type="molecule type" value="Genomic_DNA"/>
</dbReference>
<evidence type="ECO:0000313" key="1">
    <source>
        <dbReference type="EMBL" id="AII05714.1"/>
    </source>
</evidence>
<evidence type="ECO:0000313" key="2">
    <source>
        <dbReference type="Proteomes" id="UP000028488"/>
    </source>
</evidence>
<dbReference type="Proteomes" id="UP000028488">
    <property type="component" value="Chromosome"/>
</dbReference>
<name>A0A076EQK5_RHOOP</name>